<dbReference type="InterPro" id="IPR027417">
    <property type="entry name" value="P-loop_NTPase"/>
</dbReference>
<dbReference type="SUPFAM" id="SSF52540">
    <property type="entry name" value="P-loop containing nucleoside triphosphate hydrolases"/>
    <property type="match status" value="1"/>
</dbReference>
<feature type="domain" description="SF4 helicase" evidence="12">
    <location>
        <begin position="186"/>
        <end position="454"/>
    </location>
</feature>
<dbReference type="GO" id="GO:0006269">
    <property type="term" value="P:DNA replication, synthesis of primer"/>
    <property type="evidence" value="ECO:0007669"/>
    <property type="project" value="UniProtKB-KW"/>
</dbReference>
<dbReference type="Gene3D" id="3.40.50.300">
    <property type="entry name" value="P-loop containing nucleotide triphosphate hydrolases"/>
    <property type="match status" value="1"/>
</dbReference>
<comment type="catalytic activity">
    <reaction evidence="11">
        <text>ATP + H2O = ADP + phosphate + H(+)</text>
        <dbReference type="Rhea" id="RHEA:13065"/>
        <dbReference type="ChEBI" id="CHEBI:15377"/>
        <dbReference type="ChEBI" id="CHEBI:15378"/>
        <dbReference type="ChEBI" id="CHEBI:30616"/>
        <dbReference type="ChEBI" id="CHEBI:43474"/>
        <dbReference type="ChEBI" id="CHEBI:456216"/>
        <dbReference type="EC" id="5.6.2.3"/>
    </reaction>
</comment>
<evidence type="ECO:0000256" key="4">
    <source>
        <dbReference type="ARBA" id="ARBA00022741"/>
    </source>
</evidence>
<accession>A0A150HQB1</accession>
<dbReference type="Pfam" id="PF00772">
    <property type="entry name" value="DnaB"/>
    <property type="match status" value="1"/>
</dbReference>
<dbReference type="EC" id="5.6.2.3" evidence="10"/>
<dbReference type="PANTHER" id="PTHR30153:SF2">
    <property type="entry name" value="REPLICATIVE DNA HELICASE"/>
    <property type="match status" value="1"/>
</dbReference>
<dbReference type="InterPro" id="IPR016136">
    <property type="entry name" value="DNA_helicase_N/primase_C"/>
</dbReference>
<evidence type="ECO:0000256" key="11">
    <source>
        <dbReference type="ARBA" id="ARBA00048954"/>
    </source>
</evidence>
<dbReference type="InterPro" id="IPR036185">
    <property type="entry name" value="DNA_heli_DnaB-like_N_sf"/>
</dbReference>
<dbReference type="PROSITE" id="PS51199">
    <property type="entry name" value="SF4_HELICASE"/>
    <property type="match status" value="1"/>
</dbReference>
<dbReference type="EMBL" id="JRHX01000087">
    <property type="protein sequence ID" value="KXZ68793.1"/>
    <property type="molecule type" value="Genomic_DNA"/>
</dbReference>
<keyword evidence="5 13" id="KW-0378">Hydrolase</keyword>
<evidence type="ECO:0000256" key="3">
    <source>
        <dbReference type="ARBA" id="ARBA00022705"/>
    </source>
</evidence>
<dbReference type="GO" id="GO:0003677">
    <property type="term" value="F:DNA binding"/>
    <property type="evidence" value="ECO:0007669"/>
    <property type="project" value="UniProtKB-KW"/>
</dbReference>
<keyword evidence="2" id="KW-0639">Primosome</keyword>
<evidence type="ECO:0000256" key="1">
    <source>
        <dbReference type="ARBA" id="ARBA00008428"/>
    </source>
</evidence>
<evidence type="ECO:0000256" key="7">
    <source>
        <dbReference type="ARBA" id="ARBA00022840"/>
    </source>
</evidence>
<keyword evidence="9" id="KW-0413">Isomerase</keyword>
<dbReference type="GO" id="GO:0043139">
    <property type="term" value="F:5'-3' DNA helicase activity"/>
    <property type="evidence" value="ECO:0007669"/>
    <property type="project" value="UniProtKB-EC"/>
</dbReference>
<dbReference type="PANTHER" id="PTHR30153">
    <property type="entry name" value="REPLICATIVE DNA HELICASE DNAB"/>
    <property type="match status" value="1"/>
</dbReference>
<dbReference type="InterPro" id="IPR007693">
    <property type="entry name" value="DNA_helicase_DnaB-like_N"/>
</dbReference>
<evidence type="ECO:0000256" key="6">
    <source>
        <dbReference type="ARBA" id="ARBA00022806"/>
    </source>
</evidence>
<sequence>MGAVENLLDDRLKDHQCEISVLVSLITYRDCLEQLGKMTKSLFSLNTHQVVFSAIKKLYEAGKPVDDVTLVSTIRSLGGEAVGVNERYVIDMIANSPRTHLTSFHEYLRNLQDLAARRDLRDAAEKTKAYAHDLSNGTADDAIAKATSLLGEIGTGNDADAVEHIVHSAISVFEEIARTQDEKLSGTYKVRGVTTGFVGLDAKLNEISPGDLVLIAARPSMGKTAFSQNVAAHIATNIVKPVLFESCEMKKEKITRRFMAAMGNVELNRLQTADLRPEDWQGLQQATMILEKAPIEMHDGDVTLFDIRRHARQTKKKHGAIGAIFVDYLQLIKTPNLPASVSENDRLTHVSNGLKAIAMEFDCPVFALSQLSRDVEKRPNKRPTLSDLRGSGALEQDADIILFLYRDEYYNQDKSKFLGLLEVNAAKVRDGAVGKTFLCSELEYSRFSNVASHQLESLENMGEAA</sequence>
<organism evidence="13 14">
    <name type="scientific">Acinetobacter venetianus</name>
    <dbReference type="NCBI Taxonomy" id="52133"/>
    <lineage>
        <taxon>Bacteria</taxon>
        <taxon>Pseudomonadati</taxon>
        <taxon>Pseudomonadota</taxon>
        <taxon>Gammaproteobacteria</taxon>
        <taxon>Moraxellales</taxon>
        <taxon>Moraxellaceae</taxon>
        <taxon>Acinetobacter</taxon>
    </lineage>
</organism>
<dbReference type="Pfam" id="PF03796">
    <property type="entry name" value="DnaB_C"/>
    <property type="match status" value="1"/>
</dbReference>
<keyword evidence="3" id="KW-0235">DNA replication</keyword>
<dbReference type="GO" id="GO:0005524">
    <property type="term" value="F:ATP binding"/>
    <property type="evidence" value="ECO:0007669"/>
    <property type="project" value="UniProtKB-KW"/>
</dbReference>
<dbReference type="InterPro" id="IPR007694">
    <property type="entry name" value="DNA_helicase_DnaB-like_C"/>
</dbReference>
<keyword evidence="6 13" id="KW-0347">Helicase</keyword>
<dbReference type="GO" id="GO:1990077">
    <property type="term" value="C:primosome complex"/>
    <property type="evidence" value="ECO:0007669"/>
    <property type="project" value="UniProtKB-KW"/>
</dbReference>
<evidence type="ECO:0000256" key="8">
    <source>
        <dbReference type="ARBA" id="ARBA00023125"/>
    </source>
</evidence>
<comment type="caution">
    <text evidence="13">The sequence shown here is derived from an EMBL/GenBank/DDBJ whole genome shotgun (WGS) entry which is preliminary data.</text>
</comment>
<dbReference type="GO" id="GO:0005829">
    <property type="term" value="C:cytosol"/>
    <property type="evidence" value="ECO:0007669"/>
    <property type="project" value="TreeGrafter"/>
</dbReference>
<evidence type="ECO:0000256" key="9">
    <source>
        <dbReference type="ARBA" id="ARBA00023235"/>
    </source>
</evidence>
<evidence type="ECO:0000313" key="13">
    <source>
        <dbReference type="EMBL" id="KXZ68793.1"/>
    </source>
</evidence>
<evidence type="ECO:0000256" key="5">
    <source>
        <dbReference type="ARBA" id="ARBA00022801"/>
    </source>
</evidence>
<keyword evidence="7" id="KW-0067">ATP-binding</keyword>
<gene>
    <name evidence="13" type="primary">dnaB_2</name>
    <name evidence="13" type="ORF">AVENLUH13518_02953</name>
</gene>
<evidence type="ECO:0000313" key="14">
    <source>
        <dbReference type="Proteomes" id="UP000075544"/>
    </source>
</evidence>
<name>A0A150HQB1_9GAMM</name>
<dbReference type="GO" id="GO:0016887">
    <property type="term" value="F:ATP hydrolysis activity"/>
    <property type="evidence" value="ECO:0007669"/>
    <property type="project" value="RHEA"/>
</dbReference>
<evidence type="ECO:0000256" key="2">
    <source>
        <dbReference type="ARBA" id="ARBA00022515"/>
    </source>
</evidence>
<reference evidence="13 14" key="1">
    <citation type="journal article" date="2016" name="Sci. Rep.">
        <title>Genomic and phenotypic characterization of the species Acinetobacter venetianus.</title>
        <authorList>
            <person name="Fondi M."/>
            <person name="Maida I."/>
            <person name="Perrin E."/>
            <person name="Orlandini V."/>
            <person name="La Torre L."/>
            <person name="Bosi E."/>
            <person name="Negroni A."/>
            <person name="Zanaroli G."/>
            <person name="Fava F."/>
            <person name="Decorosi F."/>
            <person name="Giovannetti L."/>
            <person name="Viti C."/>
            <person name="Vaneechoutte M."/>
            <person name="Dijkshoorn L."/>
            <person name="Fani R."/>
        </authorList>
    </citation>
    <scope>NUCLEOTIDE SEQUENCE [LARGE SCALE GENOMIC DNA]</scope>
    <source>
        <strain evidence="13 14">LUH13518</strain>
    </source>
</reference>
<dbReference type="PATRIC" id="fig|52133.19.peg.2999"/>
<evidence type="ECO:0000259" key="12">
    <source>
        <dbReference type="PROSITE" id="PS51199"/>
    </source>
</evidence>
<evidence type="ECO:0000256" key="10">
    <source>
        <dbReference type="ARBA" id="ARBA00044969"/>
    </source>
</evidence>
<dbReference type="Gene3D" id="1.10.860.10">
    <property type="entry name" value="DNAb Helicase, Chain A"/>
    <property type="match status" value="1"/>
</dbReference>
<comment type="similarity">
    <text evidence="1">Belongs to the helicase family. DnaB subfamily.</text>
</comment>
<proteinExistence type="inferred from homology"/>
<protein>
    <recommendedName>
        <fullName evidence="10">DNA 5'-3' helicase</fullName>
        <ecNumber evidence="10">5.6.2.3</ecNumber>
    </recommendedName>
</protein>
<dbReference type="SUPFAM" id="SSF48024">
    <property type="entry name" value="N-terminal domain of DnaB helicase"/>
    <property type="match status" value="1"/>
</dbReference>
<dbReference type="RefSeq" id="WP_061525503.1">
    <property type="nucleotide sequence ID" value="NZ_JRHX01000087.1"/>
</dbReference>
<keyword evidence="4" id="KW-0547">Nucleotide-binding</keyword>
<dbReference type="AlphaFoldDB" id="A0A150HQB1"/>
<dbReference type="Proteomes" id="UP000075544">
    <property type="component" value="Unassembled WGS sequence"/>
</dbReference>
<keyword evidence="8" id="KW-0238">DNA-binding</keyword>
<dbReference type="CDD" id="cd00984">
    <property type="entry name" value="DnaB_C"/>
    <property type="match status" value="1"/>
</dbReference>